<feature type="compositionally biased region" description="Polar residues" evidence="1">
    <location>
        <begin position="30"/>
        <end position="42"/>
    </location>
</feature>
<proteinExistence type="predicted"/>
<sequence>MRCATQATIEDNNNDNDGGSSNVSIGVTEYNGSSSDSVSARQQGYEEKSTQSSAPLQFVPSPLAAGGYVMTAVSDEDHNTNNCKQELSGKPSSTLLIQFCNYSPLP</sequence>
<dbReference type="AlphaFoldDB" id="A0A0A9Z929"/>
<evidence type="ECO:0000313" key="2">
    <source>
        <dbReference type="EMBL" id="JAG40401.1"/>
    </source>
</evidence>
<reference evidence="2" key="1">
    <citation type="journal article" date="2014" name="PLoS ONE">
        <title>Transcriptome-Based Identification of ABC Transporters in the Western Tarnished Plant Bug Lygus hesperus.</title>
        <authorList>
            <person name="Hull J.J."/>
            <person name="Chaney K."/>
            <person name="Geib S.M."/>
            <person name="Fabrick J.A."/>
            <person name="Brent C.S."/>
            <person name="Walsh D."/>
            <person name="Lavine L.C."/>
        </authorList>
    </citation>
    <scope>NUCLEOTIDE SEQUENCE</scope>
</reference>
<dbReference type="EMBL" id="GDHC01003164">
    <property type="protein sequence ID" value="JAQ15465.1"/>
    <property type="molecule type" value="Transcribed_RNA"/>
</dbReference>
<feature type="compositionally biased region" description="Polar residues" evidence="1">
    <location>
        <begin position="1"/>
        <end position="10"/>
    </location>
</feature>
<reference evidence="2" key="2">
    <citation type="submission" date="2014-07" db="EMBL/GenBank/DDBJ databases">
        <authorList>
            <person name="Hull J."/>
        </authorList>
    </citation>
    <scope>NUCLEOTIDE SEQUENCE</scope>
</reference>
<gene>
    <name evidence="2" type="primary">UL36</name>
    <name evidence="2" type="ORF">CM83_11365</name>
    <name evidence="3" type="ORF">g.4212</name>
</gene>
<evidence type="ECO:0000256" key="1">
    <source>
        <dbReference type="SAM" id="MobiDB-lite"/>
    </source>
</evidence>
<accession>A0A0A9Z929</accession>
<dbReference type="EMBL" id="GBHO01003203">
    <property type="protein sequence ID" value="JAG40401.1"/>
    <property type="molecule type" value="Transcribed_RNA"/>
</dbReference>
<evidence type="ECO:0000313" key="3">
    <source>
        <dbReference type="EMBL" id="JAQ15465.1"/>
    </source>
</evidence>
<organism evidence="2">
    <name type="scientific">Lygus hesperus</name>
    <name type="common">Western plant bug</name>
    <dbReference type="NCBI Taxonomy" id="30085"/>
    <lineage>
        <taxon>Eukaryota</taxon>
        <taxon>Metazoa</taxon>
        <taxon>Ecdysozoa</taxon>
        <taxon>Arthropoda</taxon>
        <taxon>Hexapoda</taxon>
        <taxon>Insecta</taxon>
        <taxon>Pterygota</taxon>
        <taxon>Neoptera</taxon>
        <taxon>Paraneoptera</taxon>
        <taxon>Hemiptera</taxon>
        <taxon>Heteroptera</taxon>
        <taxon>Panheteroptera</taxon>
        <taxon>Cimicomorpha</taxon>
        <taxon>Miridae</taxon>
        <taxon>Mirini</taxon>
        <taxon>Lygus</taxon>
    </lineage>
</organism>
<name>A0A0A9Z929_LYGHE</name>
<reference evidence="3" key="3">
    <citation type="journal article" date="2016" name="Gigascience">
        <title>De novo construction of an expanded transcriptome assembly for the western tarnished plant bug, Lygus hesperus.</title>
        <authorList>
            <person name="Tassone E.E."/>
            <person name="Geib S.M."/>
            <person name="Hall B."/>
            <person name="Fabrick J.A."/>
            <person name="Brent C.S."/>
            <person name="Hull J.J."/>
        </authorList>
    </citation>
    <scope>NUCLEOTIDE SEQUENCE</scope>
</reference>
<feature type="region of interest" description="Disordered" evidence="1">
    <location>
        <begin position="1"/>
        <end position="57"/>
    </location>
</feature>
<protein>
    <submittedName>
        <fullName evidence="2">Deneddylase UL36</fullName>
    </submittedName>
</protein>